<dbReference type="PROSITE" id="PS51882">
    <property type="entry name" value="G_ALPHA"/>
    <property type="match status" value="1"/>
</dbReference>
<dbReference type="GO" id="GO:0005525">
    <property type="term" value="F:GTP binding"/>
    <property type="evidence" value="ECO:0007669"/>
    <property type="project" value="UniProtKB-KW"/>
</dbReference>
<dbReference type="SUPFAM" id="SSF47895">
    <property type="entry name" value="Transducin (alpha subunit), insertion domain"/>
    <property type="match status" value="1"/>
</dbReference>
<dbReference type="WBParaSite" id="Hba_16205">
    <property type="protein sequence ID" value="Hba_16205"/>
    <property type="gene ID" value="Hba_16205"/>
</dbReference>
<evidence type="ECO:0000313" key="12">
    <source>
        <dbReference type="WBParaSite" id="Hba_16205"/>
    </source>
</evidence>
<evidence type="ECO:0000256" key="4">
    <source>
        <dbReference type="ARBA" id="ARBA00022842"/>
    </source>
</evidence>
<evidence type="ECO:0000256" key="2">
    <source>
        <dbReference type="ARBA" id="ARBA00022723"/>
    </source>
</evidence>
<evidence type="ECO:0000256" key="5">
    <source>
        <dbReference type="ARBA" id="ARBA00023134"/>
    </source>
</evidence>
<dbReference type="GO" id="GO:0005737">
    <property type="term" value="C:cytoplasm"/>
    <property type="evidence" value="ECO:0007669"/>
    <property type="project" value="TreeGrafter"/>
</dbReference>
<feature type="binding site" evidence="9">
    <location>
        <begin position="70"/>
        <end position="71"/>
    </location>
    <ligand>
        <name>GTP</name>
        <dbReference type="ChEBI" id="CHEBI:37565"/>
    </ligand>
</feature>
<proteinExistence type="predicted"/>
<organism evidence="11 12">
    <name type="scientific">Heterorhabditis bacteriophora</name>
    <name type="common">Entomopathogenic nematode worm</name>
    <dbReference type="NCBI Taxonomy" id="37862"/>
    <lineage>
        <taxon>Eukaryota</taxon>
        <taxon>Metazoa</taxon>
        <taxon>Ecdysozoa</taxon>
        <taxon>Nematoda</taxon>
        <taxon>Chromadorea</taxon>
        <taxon>Rhabditida</taxon>
        <taxon>Rhabditina</taxon>
        <taxon>Rhabditomorpha</taxon>
        <taxon>Strongyloidea</taxon>
        <taxon>Heterorhabditidae</taxon>
        <taxon>Heterorhabditis</taxon>
    </lineage>
</organism>
<keyword evidence="7" id="KW-0807">Transducer</keyword>
<feature type="binding site" evidence="10">
    <location>
        <position position="101"/>
    </location>
    <ligand>
        <name>Mg(2+)</name>
        <dbReference type="ChEBI" id="CHEBI:18420"/>
    </ligand>
</feature>
<dbReference type="PRINTS" id="PR00318">
    <property type="entry name" value="GPROTEINA"/>
</dbReference>
<keyword evidence="5 9" id="KW-0342">GTP-binding</keyword>
<keyword evidence="4 10" id="KW-0460">Magnesium</keyword>
<evidence type="ECO:0000256" key="3">
    <source>
        <dbReference type="ARBA" id="ARBA00022741"/>
    </source>
</evidence>
<name>A0A1I7XFB6_HETBA</name>
<dbReference type="FunFam" id="3.40.50.300:FF:003800">
    <property type="entry name" value="Guanine nucleotide-binding protein G(k) subunit alpha"/>
    <property type="match status" value="1"/>
</dbReference>
<evidence type="ECO:0000256" key="1">
    <source>
        <dbReference type="ARBA" id="ARBA00022707"/>
    </source>
</evidence>
<evidence type="ECO:0000256" key="9">
    <source>
        <dbReference type="PIRSR" id="PIRSR601019-1"/>
    </source>
</evidence>
<dbReference type="InterPro" id="IPR001019">
    <property type="entry name" value="Gprotein_alpha_su"/>
</dbReference>
<evidence type="ECO:0000313" key="11">
    <source>
        <dbReference type="Proteomes" id="UP000095283"/>
    </source>
</evidence>
<dbReference type="SUPFAM" id="SSF52540">
    <property type="entry name" value="P-loop containing nucleoside triphosphate hydrolases"/>
    <property type="match status" value="1"/>
</dbReference>
<evidence type="ECO:0000256" key="10">
    <source>
        <dbReference type="PIRSR" id="PIRSR601019-2"/>
    </source>
</evidence>
<dbReference type="Gene3D" id="3.40.50.300">
    <property type="entry name" value="P-loop containing nucleotide triphosphate hydrolases"/>
    <property type="match status" value="1"/>
</dbReference>
<keyword evidence="1" id="KW-0519">Myristate</keyword>
<dbReference type="GO" id="GO:0007188">
    <property type="term" value="P:adenylate cyclase-modulating G protein-coupled receptor signaling pathway"/>
    <property type="evidence" value="ECO:0007669"/>
    <property type="project" value="TreeGrafter"/>
</dbReference>
<dbReference type="GO" id="GO:0003924">
    <property type="term" value="F:GTPase activity"/>
    <property type="evidence" value="ECO:0007669"/>
    <property type="project" value="InterPro"/>
</dbReference>
<dbReference type="GO" id="GO:0001664">
    <property type="term" value="F:G protein-coupled receptor binding"/>
    <property type="evidence" value="ECO:0007669"/>
    <property type="project" value="TreeGrafter"/>
</dbReference>
<dbReference type="InterPro" id="IPR011025">
    <property type="entry name" value="GproteinA_insert"/>
</dbReference>
<accession>A0A1I7XFB6</accession>
<protein>
    <submittedName>
        <fullName evidence="12">G-protein alpha subunit</fullName>
    </submittedName>
</protein>
<sequence length="343" mass="38573">MAMLLTGLEILNMNLSPERTADAQLVILTLQEQTASEPLSKELALAIKRLWADKLVQEGFGRRSEFQLNDSAPYFFEAIDRICSDDYVPTVQDILMTKVETTGVQEIQYTYKTIHFRIFDVGGQKSERRKWIHCFDNVNAILFIVAISEYDQTLREDGKTNRMIDSLALFSDIVNSEFFKVAQGLFVTSPRASESIGDCVAREQQSYAVAGAYKTAQPSCPSRCTEGLFGRLILLAVRGLPMINSFPQKVLLTLSGNQRDAWIKLAANAVFEEFMWHPLSELANLPHLMQSSRDCRLTTPKLSARSSSGCDVCWSNNASKAPVFDLHDVPERSGIYLGLKYLY</sequence>
<keyword evidence="11" id="KW-1185">Reference proteome</keyword>
<dbReference type="GO" id="GO:0031683">
    <property type="term" value="F:G-protein beta/gamma-subunit complex binding"/>
    <property type="evidence" value="ECO:0007669"/>
    <property type="project" value="InterPro"/>
</dbReference>
<dbReference type="Pfam" id="PF00503">
    <property type="entry name" value="G-alpha"/>
    <property type="match status" value="1"/>
</dbReference>
<dbReference type="Gene3D" id="1.10.400.10">
    <property type="entry name" value="GI Alpha 1, domain 2-like"/>
    <property type="match status" value="1"/>
</dbReference>
<evidence type="ECO:0000256" key="6">
    <source>
        <dbReference type="ARBA" id="ARBA00023139"/>
    </source>
</evidence>
<dbReference type="GO" id="GO:0046872">
    <property type="term" value="F:metal ion binding"/>
    <property type="evidence" value="ECO:0007669"/>
    <property type="project" value="UniProtKB-KW"/>
</dbReference>
<dbReference type="InterPro" id="IPR027417">
    <property type="entry name" value="P-loop_NTPase"/>
</dbReference>
<keyword evidence="3 9" id="KW-0547">Nucleotide-binding</keyword>
<dbReference type="SMART" id="SM00275">
    <property type="entry name" value="G_alpha"/>
    <property type="match status" value="1"/>
</dbReference>
<feature type="binding site" evidence="9">
    <location>
        <begin position="120"/>
        <end position="124"/>
    </location>
    <ligand>
        <name>GTP</name>
        <dbReference type="ChEBI" id="CHEBI:37565"/>
    </ligand>
</feature>
<dbReference type="PANTHER" id="PTHR10218:SF362">
    <property type="entry name" value="G PROTEIN ALPHA O SUBUNIT"/>
    <property type="match status" value="1"/>
</dbReference>
<dbReference type="CDD" id="cd00066">
    <property type="entry name" value="G-alpha"/>
    <property type="match status" value="1"/>
</dbReference>
<evidence type="ECO:0000256" key="8">
    <source>
        <dbReference type="ARBA" id="ARBA00023288"/>
    </source>
</evidence>
<dbReference type="Proteomes" id="UP000095283">
    <property type="component" value="Unplaced"/>
</dbReference>
<dbReference type="GO" id="GO:0005834">
    <property type="term" value="C:heterotrimeric G-protein complex"/>
    <property type="evidence" value="ECO:0007669"/>
    <property type="project" value="TreeGrafter"/>
</dbReference>
<reference evidence="12" key="1">
    <citation type="submission" date="2016-11" db="UniProtKB">
        <authorList>
            <consortium name="WormBaseParasite"/>
        </authorList>
    </citation>
    <scope>IDENTIFICATION</scope>
</reference>
<evidence type="ECO:0000256" key="7">
    <source>
        <dbReference type="ARBA" id="ARBA00023224"/>
    </source>
</evidence>
<dbReference type="PANTHER" id="PTHR10218">
    <property type="entry name" value="GTP-BINDING PROTEIN ALPHA SUBUNIT"/>
    <property type="match status" value="1"/>
</dbReference>
<feature type="binding site" evidence="9">
    <location>
        <begin position="95"/>
        <end position="101"/>
    </location>
    <ligand>
        <name>GTP</name>
        <dbReference type="ChEBI" id="CHEBI:37565"/>
    </ligand>
</feature>
<keyword evidence="6" id="KW-0564">Palmitate</keyword>
<keyword evidence="8" id="KW-0449">Lipoprotein</keyword>
<keyword evidence="2 10" id="KW-0479">Metal-binding</keyword>
<dbReference type="AlphaFoldDB" id="A0A1I7XFB6"/>